<dbReference type="EMBL" id="CM001167">
    <property type="protein sequence ID" value="EGJ72070.1"/>
    <property type="molecule type" value="Genomic_DNA"/>
</dbReference>
<accession>F3ZS49</accession>
<name>F3ZS49_9BACE</name>
<gene>
    <name evidence="1" type="ORF">Bcop_1882</name>
</gene>
<dbReference type="Proteomes" id="UP000018439">
    <property type="component" value="Chromosome"/>
</dbReference>
<sequence>MMKTFHHHADFAVVQNYNTIINGQTTLVSAEEDCAICDMLLTFFTLEKELFLSISTLILSLEFTISLDEIHSDTPTSFFLRAPPLLLSSIQ</sequence>
<evidence type="ECO:0000313" key="1">
    <source>
        <dbReference type="EMBL" id="EGJ72070.1"/>
    </source>
</evidence>
<keyword evidence="2" id="KW-1185">Reference proteome</keyword>
<dbReference type="HOGENOM" id="CLU_2420804_0_0_10"/>
<protein>
    <submittedName>
        <fullName evidence="1">Uncharacterized protein</fullName>
    </submittedName>
</protein>
<organism evidence="1 2">
    <name type="scientific">Bacteroides coprosuis DSM 18011</name>
    <dbReference type="NCBI Taxonomy" id="679937"/>
    <lineage>
        <taxon>Bacteria</taxon>
        <taxon>Pseudomonadati</taxon>
        <taxon>Bacteroidota</taxon>
        <taxon>Bacteroidia</taxon>
        <taxon>Bacteroidales</taxon>
        <taxon>Bacteroidaceae</taxon>
        <taxon>Bacteroides</taxon>
    </lineage>
</organism>
<evidence type="ECO:0000313" key="2">
    <source>
        <dbReference type="Proteomes" id="UP000018439"/>
    </source>
</evidence>
<proteinExistence type="predicted"/>
<dbReference type="STRING" id="679937.Bcop_1882"/>
<reference evidence="1 2" key="1">
    <citation type="journal article" date="2011" name="Stand. Genomic Sci.">
        <title>Non-contiguous finished genome sequence of Bacteroides coprosuis type strain (PC139).</title>
        <authorList>
            <person name="Land M."/>
            <person name="Held B."/>
            <person name="Gronow S."/>
            <person name="Abt B."/>
            <person name="Lucas S."/>
            <person name="Del Rio T.G."/>
            <person name="Nolan M."/>
            <person name="Tice H."/>
            <person name="Cheng J.F."/>
            <person name="Pitluck S."/>
            <person name="Liolios K."/>
            <person name="Pagani I."/>
            <person name="Ivanova N."/>
            <person name="Mavromatis K."/>
            <person name="Mikhailova N."/>
            <person name="Pati A."/>
            <person name="Tapia R."/>
            <person name="Han C."/>
            <person name="Goodwin L."/>
            <person name="Chen A."/>
            <person name="Palaniappan K."/>
            <person name="Hauser L."/>
            <person name="Brambilla E.M."/>
            <person name="Rohde M."/>
            <person name="Goker M."/>
            <person name="Detter J.C."/>
            <person name="Woyke T."/>
            <person name="Bristow J."/>
            <person name="Eisen J.A."/>
            <person name="Markowitz V."/>
            <person name="Hugenholtz P."/>
            <person name="Kyrpides N.C."/>
            <person name="Klenk H.P."/>
            <person name="Lapidus A."/>
        </authorList>
    </citation>
    <scope>NUCLEOTIDE SEQUENCE</scope>
    <source>
        <strain evidence="1 2">DSM 18011</strain>
    </source>
</reference>
<dbReference type="AlphaFoldDB" id="F3ZS49"/>